<evidence type="ECO:0000256" key="4">
    <source>
        <dbReference type="SAM" id="MobiDB-lite"/>
    </source>
</evidence>
<accession>A0A9P6B636</accession>
<evidence type="ECO:0000256" key="3">
    <source>
        <dbReference type="ARBA" id="ARBA00022777"/>
    </source>
</evidence>
<feature type="compositionally biased region" description="Polar residues" evidence="4">
    <location>
        <begin position="502"/>
        <end position="512"/>
    </location>
</feature>
<dbReference type="InterPro" id="IPR043129">
    <property type="entry name" value="ATPase_NBD"/>
</dbReference>
<feature type="region of interest" description="Disordered" evidence="4">
    <location>
        <begin position="573"/>
        <end position="626"/>
    </location>
</feature>
<comment type="caution">
    <text evidence="5">The sequence shown here is derived from an EMBL/GenBank/DDBJ whole genome shotgun (WGS) entry which is preliminary data.</text>
</comment>
<evidence type="ECO:0000313" key="5">
    <source>
        <dbReference type="EMBL" id="KAF9518336.1"/>
    </source>
</evidence>
<reference evidence="5" key="1">
    <citation type="journal article" date="2020" name="Nat. Commun.">
        <title>Large-scale genome sequencing of mycorrhizal fungi provides insights into the early evolution of symbiotic traits.</title>
        <authorList>
            <person name="Miyauchi S."/>
            <person name="Kiss E."/>
            <person name="Kuo A."/>
            <person name="Drula E."/>
            <person name="Kohler A."/>
            <person name="Sanchez-Garcia M."/>
            <person name="Morin E."/>
            <person name="Andreopoulos B."/>
            <person name="Barry K.W."/>
            <person name="Bonito G."/>
            <person name="Buee M."/>
            <person name="Carver A."/>
            <person name="Chen C."/>
            <person name="Cichocki N."/>
            <person name="Clum A."/>
            <person name="Culley D."/>
            <person name="Crous P.W."/>
            <person name="Fauchery L."/>
            <person name="Girlanda M."/>
            <person name="Hayes R.D."/>
            <person name="Keri Z."/>
            <person name="LaButti K."/>
            <person name="Lipzen A."/>
            <person name="Lombard V."/>
            <person name="Magnuson J."/>
            <person name="Maillard F."/>
            <person name="Murat C."/>
            <person name="Nolan M."/>
            <person name="Ohm R.A."/>
            <person name="Pangilinan J."/>
            <person name="Pereira M.F."/>
            <person name="Perotto S."/>
            <person name="Peter M."/>
            <person name="Pfister S."/>
            <person name="Riley R."/>
            <person name="Sitrit Y."/>
            <person name="Stielow J.B."/>
            <person name="Szollosi G."/>
            <person name="Zifcakova L."/>
            <person name="Stursova M."/>
            <person name="Spatafora J.W."/>
            <person name="Tedersoo L."/>
            <person name="Vaario L.M."/>
            <person name="Yamada A."/>
            <person name="Yan M."/>
            <person name="Wang P."/>
            <person name="Xu J."/>
            <person name="Bruns T."/>
            <person name="Baldrian P."/>
            <person name="Vilgalys R."/>
            <person name="Dunand C."/>
            <person name="Henrissat B."/>
            <person name="Grigoriev I.V."/>
            <person name="Hibbett D."/>
            <person name="Nagy L.G."/>
            <person name="Martin F.M."/>
        </authorList>
    </citation>
    <scope>NUCLEOTIDE SEQUENCE</scope>
    <source>
        <strain evidence="5">UP504</strain>
    </source>
</reference>
<evidence type="ECO:0000256" key="1">
    <source>
        <dbReference type="ARBA" id="ARBA00009156"/>
    </source>
</evidence>
<proteinExistence type="inferred from homology"/>
<evidence type="ECO:0000313" key="6">
    <source>
        <dbReference type="Proteomes" id="UP000886523"/>
    </source>
</evidence>
<evidence type="ECO:0008006" key="7">
    <source>
        <dbReference type="Google" id="ProtNLM"/>
    </source>
</evidence>
<name>A0A9P6B636_9AGAM</name>
<keyword evidence="6" id="KW-1185">Reference proteome</keyword>
<keyword evidence="2" id="KW-0808">Transferase</keyword>
<gene>
    <name evidence="5" type="ORF">BS47DRAFT_1371130</name>
</gene>
<dbReference type="AlphaFoldDB" id="A0A9P6B636"/>
<dbReference type="GO" id="GO:0004856">
    <property type="term" value="F:D-xylulokinase activity"/>
    <property type="evidence" value="ECO:0007669"/>
    <property type="project" value="TreeGrafter"/>
</dbReference>
<dbReference type="EMBL" id="MU128926">
    <property type="protein sequence ID" value="KAF9518336.1"/>
    <property type="molecule type" value="Genomic_DNA"/>
</dbReference>
<feature type="compositionally biased region" description="Low complexity" evidence="4">
    <location>
        <begin position="601"/>
        <end position="615"/>
    </location>
</feature>
<dbReference type="Proteomes" id="UP000886523">
    <property type="component" value="Unassembled WGS sequence"/>
</dbReference>
<feature type="compositionally biased region" description="Polar residues" evidence="4">
    <location>
        <begin position="617"/>
        <end position="626"/>
    </location>
</feature>
<dbReference type="PANTHER" id="PTHR10196">
    <property type="entry name" value="SUGAR KINASE"/>
    <property type="match status" value="1"/>
</dbReference>
<feature type="region of interest" description="Disordered" evidence="4">
    <location>
        <begin position="496"/>
        <end position="515"/>
    </location>
</feature>
<comment type="similarity">
    <text evidence="1">Belongs to the FGGY kinase family.</text>
</comment>
<protein>
    <recommendedName>
        <fullName evidence="7">Actin-like ATPase domain-containing protein</fullName>
    </recommendedName>
</protein>
<dbReference type="OrthoDB" id="1728974at2759"/>
<dbReference type="SUPFAM" id="SSF53067">
    <property type="entry name" value="Actin-like ATPase domain"/>
    <property type="match status" value="1"/>
</dbReference>
<dbReference type="GO" id="GO:0005997">
    <property type="term" value="P:xylulose metabolic process"/>
    <property type="evidence" value="ECO:0007669"/>
    <property type="project" value="TreeGrafter"/>
</dbReference>
<dbReference type="PANTHER" id="PTHR10196:SF57">
    <property type="entry name" value="XYLULOSE KINASE"/>
    <property type="match status" value="1"/>
</dbReference>
<evidence type="ECO:0000256" key="2">
    <source>
        <dbReference type="ARBA" id="ARBA00022679"/>
    </source>
</evidence>
<keyword evidence="3" id="KW-0418">Kinase</keyword>
<organism evidence="5 6">
    <name type="scientific">Hydnum rufescens UP504</name>
    <dbReference type="NCBI Taxonomy" id="1448309"/>
    <lineage>
        <taxon>Eukaryota</taxon>
        <taxon>Fungi</taxon>
        <taxon>Dikarya</taxon>
        <taxon>Basidiomycota</taxon>
        <taxon>Agaricomycotina</taxon>
        <taxon>Agaricomycetes</taxon>
        <taxon>Cantharellales</taxon>
        <taxon>Hydnaceae</taxon>
        <taxon>Hydnum</taxon>
    </lineage>
</organism>
<sequence>MTTRSPTFASSATQHAPYFLGFELCNEQLRAALVDEQLALVGVEVVDFDSELPEYQTRAGLFNAPGDAYTVSVEMWIRGLDRLCEKLRSRFDLTKIKAIGGCAQLTTVWWRPESIAHLAKLSAVQPLHQQLNSTSFSMVHIPIPQDTTTQSQSLTLESALGAPGAGTAAHLSIPASQILKIRETIPEAWAMTGRIMLASAFLATLLSGKWAPMSEAELAGTGLWNHTAGAWDDTALELVSGGKEEAQRLRRLLGDVEKCGSKQIGLLSPYFVERYGMSNDIVLSFGGTDVLMTSAPRYIPSRLYYLHPHPAQSAYEKPRYIATLLSRNADIPRALVRDMYTKSWSAFDRLVSVIPPGGSIGLDDKIFSFWVLHGESFPFAHVKGIYRFETGVKVNEFRDLRANPRSLMESQILSFRVRYARMISSGLLPRIPPLSPGRPPFSSLGISFDPYDSTVLPKRIIAVGSAANFPSVVNLVGDVFNAPVFVPYADSAVANAGPKAKPTTSPSGSNTPGGVLSPAIPSASVTATAMTAAMAAAATAAHLPPGTVPAPSRASASIGSAYVARWAWRRHAHPDDKPESFEEEVREVLRKQGASVNGAPYTSSSHSYSHSGLSTPMPRSSSTLSSIQAFHEEDDDDEEVLVSKRSDQDVVRYHQSPSLNSIISNSPAYVSSSSSTLITPSSSINFSNLTLNTSPGSLGLGGYSSSSTTGGAPLSASLTSTNPVTINVSPLPTDDADLDVGLVKVAEADLDSFMTYAALVPEYCRLEGMLVRALV</sequence>
<dbReference type="GO" id="GO:0005829">
    <property type="term" value="C:cytosol"/>
    <property type="evidence" value="ECO:0007669"/>
    <property type="project" value="TreeGrafter"/>
</dbReference>
<dbReference type="Gene3D" id="3.30.420.40">
    <property type="match status" value="1"/>
</dbReference>